<feature type="compositionally biased region" description="Pro residues" evidence="3">
    <location>
        <begin position="396"/>
        <end position="414"/>
    </location>
</feature>
<keyword evidence="4" id="KW-1133">Transmembrane helix</keyword>
<keyword evidence="5" id="KW-0732">Signal</keyword>
<dbReference type="Pfam" id="PF24681">
    <property type="entry name" value="Kelch_KLHDC2_KLHL20_DRC7"/>
    <property type="match status" value="2"/>
</dbReference>
<dbReference type="InterPro" id="IPR011043">
    <property type="entry name" value="Gal_Oxase/kelch_b-propeller"/>
</dbReference>
<organism evidence="6 7">
    <name type="scientific">Rhizophagus clarus</name>
    <dbReference type="NCBI Taxonomy" id="94130"/>
    <lineage>
        <taxon>Eukaryota</taxon>
        <taxon>Fungi</taxon>
        <taxon>Fungi incertae sedis</taxon>
        <taxon>Mucoromycota</taxon>
        <taxon>Glomeromycotina</taxon>
        <taxon>Glomeromycetes</taxon>
        <taxon>Glomerales</taxon>
        <taxon>Glomeraceae</taxon>
        <taxon>Rhizophagus</taxon>
    </lineage>
</organism>
<evidence type="ECO:0000256" key="3">
    <source>
        <dbReference type="SAM" id="MobiDB-lite"/>
    </source>
</evidence>
<dbReference type="Gene3D" id="2.120.10.80">
    <property type="entry name" value="Kelch-type beta propeller"/>
    <property type="match status" value="2"/>
</dbReference>
<evidence type="ECO:0000256" key="1">
    <source>
        <dbReference type="ARBA" id="ARBA00022441"/>
    </source>
</evidence>
<comment type="caution">
    <text evidence="6">The sequence shown here is derived from an EMBL/GenBank/DDBJ whole genome shotgun (WGS) entry which is preliminary data.</text>
</comment>
<keyword evidence="1" id="KW-0880">Kelch repeat</keyword>
<reference evidence="6 7" key="1">
    <citation type="submission" date="2017-11" db="EMBL/GenBank/DDBJ databases">
        <title>The genome of Rhizophagus clarus HR1 reveals common genetic basis of auxotrophy among arbuscular mycorrhizal fungi.</title>
        <authorList>
            <person name="Kobayashi Y."/>
        </authorList>
    </citation>
    <scope>NUCLEOTIDE SEQUENCE [LARGE SCALE GENOMIC DNA]</scope>
    <source>
        <strain evidence="6 7">HR1</strain>
    </source>
</reference>
<gene>
    <name evidence="6" type="ORF">RclHR1_16140004</name>
</gene>
<feature type="region of interest" description="Disordered" evidence="3">
    <location>
        <begin position="388"/>
        <end position="422"/>
    </location>
</feature>
<evidence type="ECO:0000313" key="7">
    <source>
        <dbReference type="Proteomes" id="UP000247702"/>
    </source>
</evidence>
<sequence>MSRNSLVYFTILWILLQVLVEVNCQMTPFKPSVRFDHTATFIANKLYILGGLDYNKNPVNEFFYLDVSVPFNTQELSWQDLSNINMVPSNFGAASVKGGPNNDTLFFYGGFMTDQTMPLVYTFDSQSIVWSIPKITGVNTVRKFGLTAIINNGGRMYLWSGTVSGANSYANEMLILDTINLSWSQGSLVNAPIPSYDYSTALLPNNKIIYIGKRAILFFICCILLIKLMQNTNRLGGCSGTATKIDANLNIITGTALTLSEVYIYDTINDNWDTKTTSGKIPSNRAGFSTVLDGQRIIIYGGYFINPGYLDTTLYVLDLSNYYWYIPNISGNIPNPRYYHKANVIGKYMVISFGNGNRATNENDILLLDISNNNEYVWMTTFDPSVPKNSTMPSPSLSPPSPSPSPPSPSPSLSPLPSSSNNSNNTTGIVLGSLLSGILLSVGGFLIYKWNKNKQNQKTIYGDENYNDYNHEEKELPIERNIHNYEQTINDNNEQEIVQIPRNENTINYEPIIIPPSVISKNNNHKQEIILAPENENTTNHEPATIPVDDYHGQEITQTLQNVNTTNHESTIPIPAAVNTGNHNNGQEVISISNSDKLSSLIFKDEILQAIRQEIGQNLKNEILQAVREENKK</sequence>
<evidence type="ECO:0000256" key="2">
    <source>
        <dbReference type="ARBA" id="ARBA00022737"/>
    </source>
</evidence>
<keyword evidence="2" id="KW-0677">Repeat</keyword>
<dbReference type="PANTHER" id="PTHR46093">
    <property type="entry name" value="ACYL-COA-BINDING DOMAIN-CONTAINING PROTEIN 5"/>
    <property type="match status" value="1"/>
</dbReference>
<accession>A0A2Z6R9S2</accession>
<evidence type="ECO:0000256" key="4">
    <source>
        <dbReference type="SAM" id="Phobius"/>
    </source>
</evidence>
<feature type="transmembrane region" description="Helical" evidence="4">
    <location>
        <begin position="428"/>
        <end position="448"/>
    </location>
</feature>
<feature type="chain" id="PRO_5016455613" description="Galactose oxidase" evidence="5">
    <location>
        <begin position="25"/>
        <end position="633"/>
    </location>
</feature>
<dbReference type="InterPro" id="IPR015915">
    <property type="entry name" value="Kelch-typ_b-propeller"/>
</dbReference>
<dbReference type="AlphaFoldDB" id="A0A2Z6R9S2"/>
<dbReference type="Proteomes" id="UP000247702">
    <property type="component" value="Unassembled WGS sequence"/>
</dbReference>
<keyword evidence="4" id="KW-0472">Membrane</keyword>
<dbReference type="SUPFAM" id="SSF50965">
    <property type="entry name" value="Galactose oxidase, central domain"/>
    <property type="match status" value="1"/>
</dbReference>
<dbReference type="SUPFAM" id="SSF117281">
    <property type="entry name" value="Kelch motif"/>
    <property type="match status" value="1"/>
</dbReference>
<evidence type="ECO:0000313" key="6">
    <source>
        <dbReference type="EMBL" id="GBB89458.1"/>
    </source>
</evidence>
<name>A0A2Z6R9S2_9GLOM</name>
<keyword evidence="7" id="KW-1185">Reference proteome</keyword>
<dbReference type="EMBL" id="BEXD01000685">
    <property type="protein sequence ID" value="GBB89458.1"/>
    <property type="molecule type" value="Genomic_DNA"/>
</dbReference>
<dbReference type="PANTHER" id="PTHR46093:SF18">
    <property type="entry name" value="FIBRONECTIN TYPE-III DOMAIN-CONTAINING PROTEIN"/>
    <property type="match status" value="1"/>
</dbReference>
<evidence type="ECO:0008006" key="8">
    <source>
        <dbReference type="Google" id="ProtNLM"/>
    </source>
</evidence>
<proteinExistence type="predicted"/>
<keyword evidence="4" id="KW-0812">Transmembrane</keyword>
<protein>
    <recommendedName>
        <fullName evidence="8">Galactose oxidase</fullName>
    </recommendedName>
</protein>
<feature type="signal peptide" evidence="5">
    <location>
        <begin position="1"/>
        <end position="24"/>
    </location>
</feature>
<evidence type="ECO:0000256" key="5">
    <source>
        <dbReference type="SAM" id="SignalP"/>
    </source>
</evidence>